<dbReference type="InterPro" id="IPR050411">
    <property type="entry name" value="AlphaKG_dependent_hydroxylases"/>
</dbReference>
<feature type="domain" description="Gamma-butyrobetaine hydroxylase-like N-terminal" evidence="18">
    <location>
        <begin position="70"/>
        <end position="151"/>
    </location>
</feature>
<keyword evidence="10" id="KW-0408">Iron</keyword>
<dbReference type="Gene3D" id="3.30.2020.30">
    <property type="match status" value="1"/>
</dbReference>
<evidence type="ECO:0000256" key="3">
    <source>
        <dbReference type="ARBA" id="ARBA00005022"/>
    </source>
</evidence>
<keyword evidence="9" id="KW-0560">Oxidoreductase</keyword>
<evidence type="ECO:0000256" key="13">
    <source>
        <dbReference type="ARBA" id="ARBA00032283"/>
    </source>
</evidence>
<evidence type="ECO:0000256" key="7">
    <source>
        <dbReference type="ARBA" id="ARBA00022873"/>
    </source>
</evidence>
<keyword evidence="8 19" id="KW-0223">Dioxygenase</keyword>
<comment type="function">
    <text evidence="14">Converts trimethyllysine (TML) into hydroxytrimethyllysine (HTML).</text>
</comment>
<dbReference type="InterPro" id="IPR010376">
    <property type="entry name" value="GBBH-like_N"/>
</dbReference>
<comment type="catalytic activity">
    <reaction evidence="15">
        <text>N(6),N(6),N(6)-trimethyl-L-lysine + 2-oxoglutarate + O2 = (3S)-3-hydroxy-N(6),N(6),N(6)-trimethyl-L-lysine + succinate + CO2</text>
        <dbReference type="Rhea" id="RHEA:14181"/>
        <dbReference type="ChEBI" id="CHEBI:15379"/>
        <dbReference type="ChEBI" id="CHEBI:16526"/>
        <dbReference type="ChEBI" id="CHEBI:16810"/>
        <dbReference type="ChEBI" id="CHEBI:30031"/>
        <dbReference type="ChEBI" id="CHEBI:58100"/>
        <dbReference type="ChEBI" id="CHEBI:141499"/>
        <dbReference type="EC" id="1.14.11.8"/>
    </reaction>
</comment>
<feature type="domain" description="TauD/TfdA-like" evidence="17">
    <location>
        <begin position="179"/>
        <end position="423"/>
    </location>
</feature>
<comment type="pathway">
    <text evidence="3">Amine and polyamine biosynthesis; carnitine biosynthesis.</text>
</comment>
<evidence type="ECO:0000256" key="14">
    <source>
        <dbReference type="ARBA" id="ARBA00046008"/>
    </source>
</evidence>
<evidence type="ECO:0000256" key="8">
    <source>
        <dbReference type="ARBA" id="ARBA00022964"/>
    </source>
</evidence>
<evidence type="ECO:0000259" key="17">
    <source>
        <dbReference type="Pfam" id="PF02668"/>
    </source>
</evidence>
<evidence type="ECO:0000313" key="19">
    <source>
        <dbReference type="EMBL" id="KZF19744.1"/>
    </source>
</evidence>
<dbReference type="Pfam" id="PF06155">
    <property type="entry name" value="GBBH-like_N"/>
    <property type="match status" value="1"/>
</dbReference>
<dbReference type="CDD" id="cd00250">
    <property type="entry name" value="CAS_like"/>
    <property type="match status" value="1"/>
</dbReference>
<proteinExistence type="inferred from homology"/>
<evidence type="ECO:0000256" key="15">
    <source>
        <dbReference type="ARBA" id="ARBA00049334"/>
    </source>
</evidence>
<dbReference type="PANTHER" id="PTHR10696:SF51">
    <property type="entry name" value="TRIMETHYLLYSINE DIOXYGENASE, MITOCHONDRIAL"/>
    <property type="match status" value="1"/>
</dbReference>
<dbReference type="InterPro" id="IPR042098">
    <property type="entry name" value="TauD-like_sf"/>
</dbReference>
<dbReference type="OrthoDB" id="408743at2759"/>
<dbReference type="RefSeq" id="XP_018185299.1">
    <property type="nucleotide sequence ID" value="XM_018336558.1"/>
</dbReference>
<comment type="cofactor">
    <cofactor evidence="1">
        <name>Fe(2+)</name>
        <dbReference type="ChEBI" id="CHEBI:29033"/>
    </cofactor>
</comment>
<gene>
    <name evidence="19" type="ORF">L228DRAFT_39996</name>
</gene>
<dbReference type="STRING" id="1328760.A0A164ZZJ5"/>
<organism evidence="19 20">
    <name type="scientific">Xylona heveae (strain CBS 132557 / TC161)</name>
    <dbReference type="NCBI Taxonomy" id="1328760"/>
    <lineage>
        <taxon>Eukaryota</taxon>
        <taxon>Fungi</taxon>
        <taxon>Dikarya</taxon>
        <taxon>Ascomycota</taxon>
        <taxon>Pezizomycotina</taxon>
        <taxon>Xylonomycetes</taxon>
        <taxon>Xylonales</taxon>
        <taxon>Xylonaceae</taxon>
        <taxon>Xylona</taxon>
    </lineage>
</organism>
<evidence type="ECO:0000256" key="1">
    <source>
        <dbReference type="ARBA" id="ARBA00001954"/>
    </source>
</evidence>
<reference evidence="19 20" key="1">
    <citation type="journal article" date="2016" name="Fungal Biol.">
        <title>The genome of Xylona heveae provides a window into fungal endophytism.</title>
        <authorList>
            <person name="Gazis R."/>
            <person name="Kuo A."/>
            <person name="Riley R."/>
            <person name="LaButti K."/>
            <person name="Lipzen A."/>
            <person name="Lin J."/>
            <person name="Amirebrahimi M."/>
            <person name="Hesse C.N."/>
            <person name="Spatafora J.W."/>
            <person name="Henrissat B."/>
            <person name="Hainaut M."/>
            <person name="Grigoriev I.V."/>
            <person name="Hibbett D.S."/>
        </authorList>
    </citation>
    <scope>NUCLEOTIDE SEQUENCE [LARGE SCALE GENOMIC DNA]</scope>
    <source>
        <strain evidence="19 20">TC161</strain>
    </source>
</reference>
<evidence type="ECO:0000256" key="12">
    <source>
        <dbReference type="ARBA" id="ARBA00031778"/>
    </source>
</evidence>
<evidence type="ECO:0000256" key="6">
    <source>
        <dbReference type="ARBA" id="ARBA00022723"/>
    </source>
</evidence>
<evidence type="ECO:0000259" key="18">
    <source>
        <dbReference type="Pfam" id="PF06155"/>
    </source>
</evidence>
<evidence type="ECO:0000256" key="11">
    <source>
        <dbReference type="ARBA" id="ARBA00030363"/>
    </source>
</evidence>
<dbReference type="Gene3D" id="3.60.130.10">
    <property type="entry name" value="Clavaminate synthase-like"/>
    <property type="match status" value="1"/>
</dbReference>
<dbReference type="InterPro" id="IPR038492">
    <property type="entry name" value="GBBH-like_N_sf"/>
</dbReference>
<dbReference type="GO" id="GO:0045329">
    <property type="term" value="P:carnitine biosynthetic process"/>
    <property type="evidence" value="ECO:0007669"/>
    <property type="project" value="UniProtKB-UniPathway"/>
</dbReference>
<evidence type="ECO:0000256" key="2">
    <source>
        <dbReference type="ARBA" id="ARBA00001961"/>
    </source>
</evidence>
<dbReference type="PANTHER" id="PTHR10696">
    <property type="entry name" value="GAMMA-BUTYROBETAINE HYDROXYLASE-RELATED"/>
    <property type="match status" value="1"/>
</dbReference>
<dbReference type="FunFam" id="3.60.130.10:FF:000001">
    <property type="entry name" value="Trimethyllysine dioxygenase, mitochondrial"/>
    <property type="match status" value="1"/>
</dbReference>
<dbReference type="EC" id="1.14.11.8" evidence="5"/>
<comment type="cofactor">
    <cofactor evidence="2">
        <name>L-ascorbate</name>
        <dbReference type="ChEBI" id="CHEBI:38290"/>
    </cofactor>
</comment>
<name>A0A164ZZJ5_XYLHT</name>
<protein>
    <recommendedName>
        <fullName evidence="16">Trimethyllysine dioxygenase</fullName>
        <ecNumber evidence="5">1.14.11.8</ecNumber>
    </recommendedName>
    <alternativeName>
        <fullName evidence="12">Epsilon-trimethyllysine 2-oxoglutarate dioxygenase</fullName>
    </alternativeName>
    <alternativeName>
        <fullName evidence="11">TML hydroxylase</fullName>
    </alternativeName>
    <alternativeName>
        <fullName evidence="13">TML-alpha-ketoglutarate dioxygenase</fullName>
    </alternativeName>
</protein>
<keyword evidence="7" id="KW-0124">Carnitine biosynthesis</keyword>
<dbReference type="InParanoid" id="A0A164ZZJ5"/>
<evidence type="ECO:0000256" key="5">
    <source>
        <dbReference type="ARBA" id="ARBA00012267"/>
    </source>
</evidence>
<sequence length="447" mass="51451">MLSLALRRRVALPRIPGASSAFPRRIVNSQNIPFFQRKDLACYFSINARQNQSIVENEFGSAQAEPTAFSDDKAITVQWPDKTPAKFLNLWLRDHCQCSACVHQDTKQRLLDSFALPRDIYAKAVIPSPKGLHVKWNSDGHESIYDWDWLHLHRHFPKRPMHDHELPSFKLWGSEIRNSPPTVQYKDIMSSEEGVGGWLMSIHRFGFASVEGCPASPEATEELLERISFIRHTHYGGFWDFTSDLASKDTAYTSLALNAHTDTTYFSDPAGLQLFHLLSHTQGEGGASLLVDGFRAAHILKKEAPEAYRILSQVRVPSHASGNEGISIQPYTSFPILNHHPVTGELIQVRWNNDDRATMDEWENEEDVERWYDAARKWANILRREESEYWEQLQPGRPLIFDNWRILHGRSAFTGKRRLCGGYINRDDFISRLRMTNWNREQILKAL</sequence>
<dbReference type="GO" id="GO:0005739">
    <property type="term" value="C:mitochondrion"/>
    <property type="evidence" value="ECO:0007669"/>
    <property type="project" value="TreeGrafter"/>
</dbReference>
<dbReference type="EMBL" id="KV407465">
    <property type="protein sequence ID" value="KZF19744.1"/>
    <property type="molecule type" value="Genomic_DNA"/>
</dbReference>
<evidence type="ECO:0000313" key="20">
    <source>
        <dbReference type="Proteomes" id="UP000076632"/>
    </source>
</evidence>
<dbReference type="UniPathway" id="UPA00118"/>
<dbReference type="FunFam" id="3.30.2020.30:FF:000002">
    <property type="entry name" value="Putative gamma-butyrobetaine dioxygenase"/>
    <property type="match status" value="1"/>
</dbReference>
<dbReference type="InterPro" id="IPR003819">
    <property type="entry name" value="TauD/TfdA-like"/>
</dbReference>
<dbReference type="GO" id="GO:0005506">
    <property type="term" value="F:iron ion binding"/>
    <property type="evidence" value="ECO:0007669"/>
    <property type="project" value="InterPro"/>
</dbReference>
<dbReference type="InterPro" id="IPR012776">
    <property type="entry name" value="Trimethyllysine_dOase"/>
</dbReference>
<evidence type="ECO:0000256" key="16">
    <source>
        <dbReference type="ARBA" id="ARBA00071191"/>
    </source>
</evidence>
<dbReference type="SUPFAM" id="SSF51197">
    <property type="entry name" value="Clavaminate synthase-like"/>
    <property type="match status" value="1"/>
</dbReference>
<dbReference type="GO" id="GO:0050353">
    <property type="term" value="F:trimethyllysine dioxygenase activity"/>
    <property type="evidence" value="ECO:0007669"/>
    <property type="project" value="UniProtKB-EC"/>
</dbReference>
<accession>A0A164ZZJ5</accession>
<dbReference type="OMA" id="EKVCIQP"/>
<dbReference type="AlphaFoldDB" id="A0A164ZZJ5"/>
<dbReference type="Proteomes" id="UP000076632">
    <property type="component" value="Unassembled WGS sequence"/>
</dbReference>
<evidence type="ECO:0000256" key="10">
    <source>
        <dbReference type="ARBA" id="ARBA00023004"/>
    </source>
</evidence>
<keyword evidence="20" id="KW-1185">Reference proteome</keyword>
<dbReference type="NCBIfam" id="TIGR02410">
    <property type="entry name" value="carnitine_TMLD"/>
    <property type="match status" value="1"/>
</dbReference>
<dbReference type="Pfam" id="PF02668">
    <property type="entry name" value="TauD"/>
    <property type="match status" value="1"/>
</dbReference>
<evidence type="ECO:0000256" key="9">
    <source>
        <dbReference type="ARBA" id="ARBA00023002"/>
    </source>
</evidence>
<evidence type="ECO:0000256" key="4">
    <source>
        <dbReference type="ARBA" id="ARBA00008654"/>
    </source>
</evidence>
<dbReference type="GeneID" id="28901695"/>
<comment type="similarity">
    <text evidence="4">Belongs to the gamma-BBH/TMLD family.</text>
</comment>
<keyword evidence="6" id="KW-0479">Metal-binding</keyword>